<dbReference type="HOGENOM" id="CLU_1971724_0_0_1"/>
<dbReference type="RefSeq" id="XP_013273925.1">
    <property type="nucleotide sequence ID" value="XM_013418471.1"/>
</dbReference>
<dbReference type="Proteomes" id="UP000053617">
    <property type="component" value="Unassembled WGS sequence"/>
</dbReference>
<protein>
    <submittedName>
        <fullName evidence="2">Uncharacterized protein</fullName>
    </submittedName>
</protein>
<dbReference type="VEuPathDB" id="FungiDB:Z518_04765"/>
<feature type="region of interest" description="Disordered" evidence="1">
    <location>
        <begin position="43"/>
        <end position="75"/>
    </location>
</feature>
<reference evidence="2 3" key="1">
    <citation type="submission" date="2015-01" db="EMBL/GenBank/DDBJ databases">
        <title>The Genome Sequence of Rhinocladiella mackenzie CBS 650.93.</title>
        <authorList>
            <consortium name="The Broad Institute Genomics Platform"/>
            <person name="Cuomo C."/>
            <person name="de Hoog S."/>
            <person name="Gorbushina A."/>
            <person name="Stielow B."/>
            <person name="Teixiera M."/>
            <person name="Abouelleil A."/>
            <person name="Chapman S.B."/>
            <person name="Priest M."/>
            <person name="Young S.K."/>
            <person name="Wortman J."/>
            <person name="Nusbaum C."/>
            <person name="Birren B."/>
        </authorList>
    </citation>
    <scope>NUCLEOTIDE SEQUENCE [LARGE SCALE GENOMIC DNA]</scope>
    <source>
        <strain evidence="2 3">CBS 650.93</strain>
    </source>
</reference>
<dbReference type="AlphaFoldDB" id="A0A0D2ILZ7"/>
<proteinExistence type="predicted"/>
<feature type="compositionally biased region" description="Basic and acidic residues" evidence="1">
    <location>
        <begin position="44"/>
        <end position="56"/>
    </location>
</feature>
<sequence length="127" mass="15124">MSDDEDYHYHQHKWEELNDWGQQHPEEWEENELLNNEELLAEIEAEREGRERVREEQGDDADEGHDDRIQTLEDTAQVVRNRIAYCKGEYSYDDDDDDEQGTEAERQEEEEGDELEDMDIVSDSDSD</sequence>
<keyword evidence="3" id="KW-1185">Reference proteome</keyword>
<dbReference type="GeneID" id="25292836"/>
<feature type="region of interest" description="Disordered" evidence="1">
    <location>
        <begin position="88"/>
        <end position="127"/>
    </location>
</feature>
<evidence type="ECO:0000256" key="1">
    <source>
        <dbReference type="SAM" id="MobiDB-lite"/>
    </source>
</evidence>
<gene>
    <name evidence="2" type="ORF">Z518_04765</name>
</gene>
<name>A0A0D2ILZ7_9EURO</name>
<evidence type="ECO:0000313" key="2">
    <source>
        <dbReference type="EMBL" id="KIX06789.1"/>
    </source>
</evidence>
<accession>A0A0D2ILZ7</accession>
<organism evidence="2 3">
    <name type="scientific">Rhinocladiella mackenziei CBS 650.93</name>
    <dbReference type="NCBI Taxonomy" id="1442369"/>
    <lineage>
        <taxon>Eukaryota</taxon>
        <taxon>Fungi</taxon>
        <taxon>Dikarya</taxon>
        <taxon>Ascomycota</taxon>
        <taxon>Pezizomycotina</taxon>
        <taxon>Eurotiomycetes</taxon>
        <taxon>Chaetothyriomycetidae</taxon>
        <taxon>Chaetothyriales</taxon>
        <taxon>Herpotrichiellaceae</taxon>
        <taxon>Rhinocladiella</taxon>
    </lineage>
</organism>
<feature type="compositionally biased region" description="Acidic residues" evidence="1">
    <location>
        <begin position="91"/>
        <end position="127"/>
    </location>
</feature>
<evidence type="ECO:0000313" key="3">
    <source>
        <dbReference type="Proteomes" id="UP000053617"/>
    </source>
</evidence>
<dbReference type="OrthoDB" id="5420672at2759"/>
<dbReference type="EMBL" id="KN847477">
    <property type="protein sequence ID" value="KIX06789.1"/>
    <property type="molecule type" value="Genomic_DNA"/>
</dbReference>